<evidence type="ECO:0000256" key="6">
    <source>
        <dbReference type="ARBA" id="ARBA00023136"/>
    </source>
</evidence>
<sequence length="241" mass="26939">MKGLSSLSLLIVFLCYTSAAIFLAGFVRKVYEYAVIPAPLKIPTMPAPTTKGGVVLRMTGEILLFTSLFKGNKWTWIGGYIFHIAFMVIVLRHLRYVIVPTPDVIYSIGPFGIWAGIILVVSAGYLFARRVFVGRTRYISSGADYFALILMALIAATGLAMQFLFMADISAVKEFMVGLVTFSPVNVPRDHLFVLHLLLVMLLLVYFPFSKMMHAGGVFFSPTRTMPDDSNEKRHINPWSR</sequence>
<feature type="transmembrane region" description="Helical" evidence="7">
    <location>
        <begin position="104"/>
        <end position="127"/>
    </location>
</feature>
<comment type="subcellular location">
    <subcellularLocation>
        <location evidence="1">Cell membrane</location>
        <topology evidence="1">Multi-pass membrane protein</topology>
    </subcellularLocation>
</comment>
<reference evidence="9" key="1">
    <citation type="submission" date="2018-06" db="EMBL/GenBank/DDBJ databases">
        <authorList>
            <person name="Zhirakovskaya E."/>
        </authorList>
    </citation>
    <scope>NUCLEOTIDE SEQUENCE</scope>
</reference>
<organism evidence="9">
    <name type="scientific">hydrothermal vent metagenome</name>
    <dbReference type="NCBI Taxonomy" id="652676"/>
    <lineage>
        <taxon>unclassified sequences</taxon>
        <taxon>metagenomes</taxon>
        <taxon>ecological metagenomes</taxon>
    </lineage>
</organism>
<dbReference type="EMBL" id="UOGC01000087">
    <property type="protein sequence ID" value="VAX19384.1"/>
    <property type="molecule type" value="Genomic_DNA"/>
</dbReference>
<keyword evidence="3 7" id="KW-0812">Transmembrane</keyword>
<feature type="transmembrane region" description="Helical" evidence="7">
    <location>
        <begin position="76"/>
        <end position="98"/>
    </location>
</feature>
<evidence type="ECO:0000256" key="5">
    <source>
        <dbReference type="ARBA" id="ARBA00023002"/>
    </source>
</evidence>
<keyword evidence="6 7" id="KW-0472">Membrane</keyword>
<dbReference type="GO" id="GO:0005886">
    <property type="term" value="C:plasma membrane"/>
    <property type="evidence" value="ECO:0007669"/>
    <property type="project" value="UniProtKB-SubCell"/>
</dbReference>
<dbReference type="InterPro" id="IPR036197">
    <property type="entry name" value="NarG-like_sf"/>
</dbReference>
<dbReference type="Pfam" id="PF02665">
    <property type="entry name" value="Nitrate_red_gam"/>
    <property type="match status" value="1"/>
</dbReference>
<evidence type="ECO:0000256" key="7">
    <source>
        <dbReference type="SAM" id="Phobius"/>
    </source>
</evidence>
<evidence type="ECO:0000256" key="1">
    <source>
        <dbReference type="ARBA" id="ARBA00004651"/>
    </source>
</evidence>
<gene>
    <name evidence="9" type="ORF">MNBD_NITROSPINAE01-1939</name>
</gene>
<name>A0A3B1C5R0_9ZZZZ</name>
<dbReference type="GO" id="GO:0016491">
    <property type="term" value="F:oxidoreductase activity"/>
    <property type="evidence" value="ECO:0007669"/>
    <property type="project" value="UniProtKB-KW"/>
</dbReference>
<dbReference type="AlphaFoldDB" id="A0A3B1C5R0"/>
<keyword evidence="2" id="KW-1003">Cell membrane</keyword>
<keyword evidence="5" id="KW-0560">Oxidoreductase</keyword>
<protein>
    <submittedName>
        <fullName evidence="9">Sulfite reduction-associated complex DsrMKJOP protein DsrM (= HmeC)</fullName>
    </submittedName>
</protein>
<feature type="domain" description="NarG-like" evidence="8">
    <location>
        <begin position="71"/>
        <end position="215"/>
    </location>
</feature>
<feature type="transmembrane region" description="Helical" evidence="7">
    <location>
        <begin position="148"/>
        <end position="172"/>
    </location>
</feature>
<dbReference type="Gene3D" id="1.20.950.20">
    <property type="entry name" value="Transmembrane di-heme cytochromes, Chain C"/>
    <property type="match status" value="1"/>
</dbReference>
<dbReference type="InterPro" id="IPR023234">
    <property type="entry name" value="NarG-like_domain"/>
</dbReference>
<proteinExistence type="predicted"/>
<evidence type="ECO:0000259" key="8">
    <source>
        <dbReference type="Pfam" id="PF02665"/>
    </source>
</evidence>
<evidence type="ECO:0000256" key="2">
    <source>
        <dbReference type="ARBA" id="ARBA00022475"/>
    </source>
</evidence>
<feature type="transmembrane region" description="Helical" evidence="7">
    <location>
        <begin position="192"/>
        <end position="209"/>
    </location>
</feature>
<evidence type="ECO:0000256" key="3">
    <source>
        <dbReference type="ARBA" id="ARBA00022692"/>
    </source>
</evidence>
<dbReference type="SUPFAM" id="SSF103501">
    <property type="entry name" value="Respiratory nitrate reductase 1 gamma chain"/>
    <property type="match status" value="1"/>
</dbReference>
<accession>A0A3B1C5R0</accession>
<evidence type="ECO:0000313" key="9">
    <source>
        <dbReference type="EMBL" id="VAX19384.1"/>
    </source>
</evidence>
<keyword evidence="4 7" id="KW-1133">Transmembrane helix</keyword>
<evidence type="ECO:0000256" key="4">
    <source>
        <dbReference type="ARBA" id="ARBA00022989"/>
    </source>
</evidence>